<sequence>MSKESSPTSSNTEAAASKSLPGDPNCPICRGVGFVRRDVPIDHPDFGKVEICSCRAQEVARMAYQRVYRLSNLTAFSGMTFETFKVQGRVGLGDEQVRSLKYAFDQAQTFARTLSGWLLLTGAYGVGKTHLAAAIANFAVSMGVPTLFLTVPDLLDWLRYAYGALDEDFETRFEEIRNIALLVMDDLGTQNATPWAQEKLYQIFNHRYVNRLPTVVTTNQPLEEIEGRIQSRLRDPELVTMVKINAQDYRQPLVDTTQPRLSALPLYSRMTFGSFNMREREKLSPEERANLEKAFQLAQTFAENPRGWLVFSGTYGCGKTHLAAAIGNYQASRGQPPIFVVVPDLLDHLRSTFSPNSTVSYDEVFEEVRSARLLILDDLGTQNASPWAREKLYQIFNHRYTAELPTVITTASRLDELDPRIRSRMLDTRLCTFFGILAPAYVAPAQAKKTPRARKTD</sequence>
<dbReference type="EMBL" id="DPBP01000025">
    <property type="protein sequence ID" value="HCE17375.1"/>
    <property type="molecule type" value="Genomic_DNA"/>
</dbReference>
<dbReference type="InterPro" id="IPR027417">
    <property type="entry name" value="P-loop_NTPase"/>
</dbReference>
<evidence type="ECO:0000313" key="6">
    <source>
        <dbReference type="Proteomes" id="UP000264141"/>
    </source>
</evidence>
<dbReference type="OrthoDB" id="9776217at2"/>
<dbReference type="GO" id="GO:0005524">
    <property type="term" value="F:ATP binding"/>
    <property type="evidence" value="ECO:0007669"/>
    <property type="project" value="InterPro"/>
</dbReference>
<name>A0A3D1JGM3_9CHLR</name>
<keyword evidence="5" id="KW-1185">Reference proteome</keyword>
<evidence type="ECO:0000256" key="1">
    <source>
        <dbReference type="SAM" id="MobiDB-lite"/>
    </source>
</evidence>
<reference evidence="3" key="1">
    <citation type="journal article" date="2015" name="Genome Announc.">
        <title>Draft Genome Sequences of Anaerolinea thermolimosa IMO-1, Bellilinea caldifistulae GOMI-1, Leptolinea tardivitalis YMTK-2, Levilinea saccharolytica KIBI-1, Longilinea arvoryzae KOME-1, Previously Described as Members of the Class Anaerolineae (Chloroflexi).</title>
        <authorList>
            <person name="Matsuura N."/>
            <person name="Tourlousse M.D."/>
            <person name="Ohashi A."/>
            <person name="Hugenholtz P."/>
            <person name="Sekiguchi Y."/>
        </authorList>
    </citation>
    <scope>NUCLEOTIDE SEQUENCE</scope>
    <source>
        <strain evidence="3">IMO-1</strain>
    </source>
</reference>
<dbReference type="Proteomes" id="UP000264141">
    <property type="component" value="Unassembled WGS sequence"/>
</dbReference>
<keyword evidence="3" id="KW-0347">Helicase</keyword>
<protein>
    <submittedName>
        <fullName evidence="4">DNA replication protein DnaC</fullName>
    </submittedName>
    <submittedName>
        <fullName evidence="3">Replicative DNA helicase loader DnaI</fullName>
    </submittedName>
</protein>
<dbReference type="GO" id="GO:0004386">
    <property type="term" value="F:helicase activity"/>
    <property type="evidence" value="ECO:0007669"/>
    <property type="project" value="UniProtKB-KW"/>
</dbReference>
<dbReference type="InterPro" id="IPR002611">
    <property type="entry name" value="IstB_ATP-bd"/>
</dbReference>
<reference evidence="4 6" key="3">
    <citation type="journal article" date="2018" name="Nat. Biotechnol.">
        <title>A standardized bacterial taxonomy based on genome phylogeny substantially revises the tree of life.</title>
        <authorList>
            <person name="Parks D.H."/>
            <person name="Chuvochina M."/>
            <person name="Waite D.W."/>
            <person name="Rinke C."/>
            <person name="Skarshewski A."/>
            <person name="Chaumeil P.A."/>
            <person name="Hugenholtz P."/>
        </authorList>
    </citation>
    <scope>NUCLEOTIDE SEQUENCE [LARGE SCALE GENOMIC DNA]</scope>
    <source>
        <strain evidence="4">UBA8781</strain>
    </source>
</reference>
<dbReference type="Gene3D" id="3.40.50.300">
    <property type="entry name" value="P-loop containing nucleotide triphosphate hydrolases"/>
    <property type="match status" value="2"/>
</dbReference>
<evidence type="ECO:0000313" key="5">
    <source>
        <dbReference type="Proteomes" id="UP000253922"/>
    </source>
</evidence>
<dbReference type="AlphaFoldDB" id="A0A3D1JGM3"/>
<organism evidence="4 6">
    <name type="scientific">Anaerolinea thermolimosa</name>
    <dbReference type="NCBI Taxonomy" id="229919"/>
    <lineage>
        <taxon>Bacteria</taxon>
        <taxon>Bacillati</taxon>
        <taxon>Chloroflexota</taxon>
        <taxon>Anaerolineae</taxon>
        <taxon>Anaerolineales</taxon>
        <taxon>Anaerolineaceae</taxon>
        <taxon>Anaerolinea</taxon>
    </lineage>
</organism>
<dbReference type="SMART" id="SM00382">
    <property type="entry name" value="AAA"/>
    <property type="match status" value="2"/>
</dbReference>
<feature type="region of interest" description="Disordered" evidence="1">
    <location>
        <begin position="1"/>
        <end position="20"/>
    </location>
</feature>
<keyword evidence="3" id="KW-0547">Nucleotide-binding</keyword>
<feature type="domain" description="AAA+ ATPase" evidence="2">
    <location>
        <begin position="305"/>
        <end position="432"/>
    </location>
</feature>
<dbReference type="PANTHER" id="PTHR30050">
    <property type="entry name" value="CHROMOSOMAL REPLICATION INITIATOR PROTEIN DNAA"/>
    <property type="match status" value="1"/>
</dbReference>
<keyword evidence="3" id="KW-0067">ATP-binding</keyword>
<evidence type="ECO:0000259" key="2">
    <source>
        <dbReference type="SMART" id="SM00382"/>
    </source>
</evidence>
<evidence type="ECO:0000313" key="4">
    <source>
        <dbReference type="EMBL" id="HCE17375.1"/>
    </source>
</evidence>
<dbReference type="Proteomes" id="UP000253922">
    <property type="component" value="Unassembled WGS sequence"/>
</dbReference>
<feature type="compositionally biased region" description="Polar residues" evidence="1">
    <location>
        <begin position="1"/>
        <end position="14"/>
    </location>
</feature>
<dbReference type="GO" id="GO:0006260">
    <property type="term" value="P:DNA replication"/>
    <property type="evidence" value="ECO:0007669"/>
    <property type="project" value="TreeGrafter"/>
</dbReference>
<gene>
    <name evidence="3" type="ORF">ATHL_03336</name>
    <name evidence="4" type="ORF">DEQ80_05910</name>
</gene>
<dbReference type="PANTHER" id="PTHR30050:SF4">
    <property type="entry name" value="ATP-BINDING PROTEIN RV3427C IN INSERTION SEQUENCE-RELATED"/>
    <property type="match status" value="1"/>
</dbReference>
<dbReference type="EMBL" id="DF967966">
    <property type="protein sequence ID" value="GAP08433.1"/>
    <property type="molecule type" value="Genomic_DNA"/>
</dbReference>
<proteinExistence type="predicted"/>
<keyword evidence="3" id="KW-0378">Hydrolase</keyword>
<dbReference type="Pfam" id="PF01695">
    <property type="entry name" value="IstB_IS21"/>
    <property type="match status" value="2"/>
</dbReference>
<accession>A0A3D1JGM3</accession>
<dbReference type="SUPFAM" id="SSF52540">
    <property type="entry name" value="P-loop containing nucleoside triphosphate hydrolases"/>
    <property type="match status" value="2"/>
</dbReference>
<reference evidence="5" key="2">
    <citation type="submission" date="2015-07" db="EMBL/GenBank/DDBJ databases">
        <title>Draft Genome Sequences of Anaerolinea thermolimosa IMO-1, Bellilinea caldifistulae GOMI-1, Leptolinea tardivitalis YMTK-2, Levilinea saccharolytica KIBI-1,Longilinea arvoryzae KOME-1, Previously Described as Members of the Anaerolineaceae (Chloroflexi).</title>
        <authorList>
            <person name="Sekiguchi Y."/>
            <person name="Ohashi A."/>
            <person name="Matsuura N."/>
            <person name="Tourlousse M.D."/>
        </authorList>
    </citation>
    <scope>NUCLEOTIDE SEQUENCE [LARGE SCALE GENOMIC DNA]</scope>
    <source>
        <strain evidence="5">IMO-1</strain>
    </source>
</reference>
<dbReference type="CDD" id="cd00009">
    <property type="entry name" value="AAA"/>
    <property type="match status" value="2"/>
</dbReference>
<dbReference type="InterPro" id="IPR003593">
    <property type="entry name" value="AAA+_ATPase"/>
</dbReference>
<dbReference type="STRING" id="229919.GCA_001050195_03273"/>
<feature type="domain" description="AAA+ ATPase" evidence="2">
    <location>
        <begin position="114"/>
        <end position="245"/>
    </location>
</feature>
<evidence type="ECO:0000313" key="3">
    <source>
        <dbReference type="EMBL" id="GAP08433.1"/>
    </source>
</evidence>